<dbReference type="Proteomes" id="UP000002210">
    <property type="component" value="Chromosome"/>
</dbReference>
<dbReference type="RefSeq" id="WP_000799106.1">
    <property type="nucleotide sequence ID" value="NC_012472.1"/>
</dbReference>
<sequence>MKNTIFGTVNEQIKVMNREHLEDGLTRTTFKYGKFTVVGISNEPSTEAIKRMAENMNSIAEKYVNEELEQNIA</sequence>
<evidence type="ECO:0000313" key="1">
    <source>
        <dbReference type="EMBL" id="ACO29042.1"/>
    </source>
</evidence>
<organism evidence="1 2">
    <name type="scientific">Bacillus cereus (strain 03BB102)</name>
    <dbReference type="NCBI Taxonomy" id="572264"/>
    <lineage>
        <taxon>Bacteria</taxon>
        <taxon>Bacillati</taxon>
        <taxon>Bacillota</taxon>
        <taxon>Bacilli</taxon>
        <taxon>Bacillales</taxon>
        <taxon>Bacillaceae</taxon>
        <taxon>Bacillus</taxon>
        <taxon>Bacillus cereus group</taxon>
    </lineage>
</organism>
<accession>A0A158RP36</accession>
<dbReference type="PATRIC" id="fig|572264.18.peg.2023"/>
<evidence type="ECO:0000313" key="2">
    <source>
        <dbReference type="Proteomes" id="UP000002210"/>
    </source>
</evidence>
<gene>
    <name evidence="1" type="ordered locus">BCA_2077</name>
</gene>
<proteinExistence type="predicted"/>
<dbReference type="EMBL" id="CP001407">
    <property type="protein sequence ID" value="ACO29042.1"/>
    <property type="molecule type" value="Genomic_DNA"/>
</dbReference>
<reference evidence="1 2" key="1">
    <citation type="submission" date="2009-02" db="EMBL/GenBank/DDBJ databases">
        <title>Genome sequence of Bacillus cereus 03BB102.</title>
        <authorList>
            <person name="Dodson R.J."/>
            <person name="Jackson P."/>
            <person name="Munk A.C."/>
            <person name="Brettin T."/>
            <person name="Bruce D."/>
            <person name="Detter C."/>
            <person name="Tapia R."/>
            <person name="Han C."/>
            <person name="Sutton G."/>
            <person name="Sims D."/>
        </authorList>
    </citation>
    <scope>NUCLEOTIDE SEQUENCE [LARGE SCALE GENOMIC DNA]</scope>
    <source>
        <strain evidence="1 2">03BB102</strain>
    </source>
</reference>
<dbReference type="KEGG" id="bcx:BCA_2077"/>
<evidence type="ECO:0008006" key="3">
    <source>
        <dbReference type="Google" id="ProtNLM"/>
    </source>
</evidence>
<dbReference type="AlphaFoldDB" id="A0A158RP36"/>
<protein>
    <recommendedName>
        <fullName evidence="3">Acyl-CoA thioester hydrolase</fullName>
    </recommendedName>
</protein>
<name>A0A158RP36_BACC3</name>